<evidence type="ECO:0000256" key="5">
    <source>
        <dbReference type="ARBA" id="ARBA00022692"/>
    </source>
</evidence>
<dbReference type="InterPro" id="IPR008271">
    <property type="entry name" value="Ser/Thr_kinase_AS"/>
</dbReference>
<dbReference type="InParanoid" id="A0A2R6R4H6"/>
<dbReference type="Proteomes" id="UP000241394">
    <property type="component" value="Chromosome LG9"/>
</dbReference>
<keyword evidence="6" id="KW-0732">Signal</keyword>
<evidence type="ECO:0000256" key="15">
    <source>
        <dbReference type="ARBA" id="ARBA00023180"/>
    </source>
</evidence>
<dbReference type="PROSITE" id="PS50948">
    <property type="entry name" value="PAN"/>
    <property type="match status" value="1"/>
</dbReference>
<dbReference type="AlphaFoldDB" id="A0A2R6R4H6"/>
<dbReference type="PIRSF" id="PIRSF000641">
    <property type="entry name" value="SRK"/>
    <property type="match status" value="1"/>
</dbReference>
<comment type="similarity">
    <text evidence="16">Belongs to the protein kinase superfamily. Ser/Thr protein kinase family.</text>
</comment>
<organism evidence="22 23">
    <name type="scientific">Actinidia chinensis var. chinensis</name>
    <name type="common">Chinese soft-hair kiwi</name>
    <dbReference type="NCBI Taxonomy" id="1590841"/>
    <lineage>
        <taxon>Eukaryota</taxon>
        <taxon>Viridiplantae</taxon>
        <taxon>Streptophyta</taxon>
        <taxon>Embryophyta</taxon>
        <taxon>Tracheophyta</taxon>
        <taxon>Spermatophyta</taxon>
        <taxon>Magnoliopsida</taxon>
        <taxon>eudicotyledons</taxon>
        <taxon>Gunneridae</taxon>
        <taxon>Pentapetalae</taxon>
        <taxon>asterids</taxon>
        <taxon>Ericales</taxon>
        <taxon>Actinidiaceae</taxon>
        <taxon>Actinidia</taxon>
    </lineage>
</organism>
<evidence type="ECO:0000256" key="6">
    <source>
        <dbReference type="ARBA" id="ARBA00022729"/>
    </source>
</evidence>
<keyword evidence="23" id="KW-1185">Reference proteome</keyword>
<reference evidence="23" key="2">
    <citation type="journal article" date="2018" name="BMC Genomics">
        <title>A manually annotated Actinidia chinensis var. chinensis (kiwifruit) genome highlights the challenges associated with draft genomes and gene prediction in plants.</title>
        <authorList>
            <person name="Pilkington S.M."/>
            <person name="Crowhurst R."/>
            <person name="Hilario E."/>
            <person name="Nardozza S."/>
            <person name="Fraser L."/>
            <person name="Peng Y."/>
            <person name="Gunaseelan K."/>
            <person name="Simpson R."/>
            <person name="Tahir J."/>
            <person name="Deroles S.C."/>
            <person name="Templeton K."/>
            <person name="Luo Z."/>
            <person name="Davy M."/>
            <person name="Cheng C."/>
            <person name="McNeilage M."/>
            <person name="Scaglione D."/>
            <person name="Liu Y."/>
            <person name="Zhang Q."/>
            <person name="Datson P."/>
            <person name="De Silva N."/>
            <person name="Gardiner S.E."/>
            <person name="Bassett H."/>
            <person name="Chagne D."/>
            <person name="McCallum J."/>
            <person name="Dzierzon H."/>
            <person name="Deng C."/>
            <person name="Wang Y.Y."/>
            <person name="Barron L."/>
            <person name="Manako K."/>
            <person name="Bowen J."/>
            <person name="Foster T.M."/>
            <person name="Erridge Z.A."/>
            <person name="Tiffin H."/>
            <person name="Waite C.N."/>
            <person name="Davies K.M."/>
            <person name="Grierson E.P."/>
            <person name="Laing W.A."/>
            <person name="Kirk R."/>
            <person name="Chen X."/>
            <person name="Wood M."/>
            <person name="Montefiori M."/>
            <person name="Brummell D.A."/>
            <person name="Schwinn K.E."/>
            <person name="Catanach A."/>
            <person name="Fullerton C."/>
            <person name="Li D."/>
            <person name="Meiyalaghan S."/>
            <person name="Nieuwenhuizen N."/>
            <person name="Read N."/>
            <person name="Prakash R."/>
            <person name="Hunter D."/>
            <person name="Zhang H."/>
            <person name="McKenzie M."/>
            <person name="Knabel M."/>
            <person name="Harris A."/>
            <person name="Allan A.C."/>
            <person name="Gleave A."/>
            <person name="Chen A."/>
            <person name="Janssen B.J."/>
            <person name="Plunkett B."/>
            <person name="Ampomah-Dwamena C."/>
            <person name="Voogd C."/>
            <person name="Leif D."/>
            <person name="Lafferty D."/>
            <person name="Souleyre E.J.F."/>
            <person name="Varkonyi-Gasic E."/>
            <person name="Gambi F."/>
            <person name="Hanley J."/>
            <person name="Yao J.L."/>
            <person name="Cheung J."/>
            <person name="David K.M."/>
            <person name="Warren B."/>
            <person name="Marsh K."/>
            <person name="Snowden K.C."/>
            <person name="Lin-Wang K."/>
            <person name="Brian L."/>
            <person name="Martinez-Sanchez M."/>
            <person name="Wang M."/>
            <person name="Ileperuma N."/>
            <person name="Macnee N."/>
            <person name="Campin R."/>
            <person name="McAtee P."/>
            <person name="Drummond R.S.M."/>
            <person name="Espley R.V."/>
            <person name="Ireland H.S."/>
            <person name="Wu R."/>
            <person name="Atkinson R.G."/>
            <person name="Karunairetnam S."/>
            <person name="Bulley S."/>
            <person name="Chunkath S."/>
            <person name="Hanley Z."/>
            <person name="Storey R."/>
            <person name="Thrimawithana A.H."/>
            <person name="Thomson S."/>
            <person name="David C."/>
            <person name="Testolin R."/>
            <person name="Huang H."/>
            <person name="Hellens R.P."/>
            <person name="Schaffer R.J."/>
        </authorList>
    </citation>
    <scope>NUCLEOTIDE SEQUENCE [LARGE SCALE GENOMIC DNA]</scope>
    <source>
        <strain evidence="23">cv. Red5</strain>
    </source>
</reference>
<keyword evidence="13" id="KW-1015">Disulfide bond</keyword>
<sequence>MARMRRKEYFKVILSFLVAFWFICVQGLHAANTLTFGQTMRDWEFLESPNKLFRLLFSSPYVANVRYLGIQYMNDRLAGIKFVWVANIRIPLTGTSGILNITVDGNLVLTDSNGIFVTISAGQPAISNNTSATLHNSGNLVLRSGEHILWQSFDYPFDTWLPGMKIGMFDLNTGQPQHRLLTSFVSQQVPTPGTFTFGVDPNNTKQLVIWQRGILYWRSGIWNGYNFSYFPYSKFNFNYFSNASDSYFTYTINDNNLSSWIEMGSSGNIRIVEMTSDRLPSFTDTYCGVTDKLEYRSAAGCAVIETSNCKSGDVFNQIPGQMNSWNFLYNFSLGIADCKEICSRNCSCNAYGSASSNGSGCKFSDGQRLNFSEEEVFYIRNGSVEATESQGTPRKRPLWLIIGAPVVSVCILIIVSLLCYLRWRNRNFADNSERSQDGFGRGTETLMHELGNGLAAIGDFSNAQMLEWSRTKDRELLLFSLSSIEIATDHFSAANKIGRGGFGLVYKGKLANGQDIAVKRLSRSSHQGLVEFKNEVILISKLQHRNLVRLLGCCIEGEERILIYEYLPNNSLDSFLFDARKRALLDWKLRFCIIEGIAQGLLYLHKYSRLRIIHRDLKISNILLDSEMNPKISDFGMARVFQENESRANTNRIVGTYGYMSPEYAMDGLFSVKSDVFSFGVMMLEILSGKRNILSFHYTDRSMNLLGYAWELWIEGRSIELMDSALADSWPRIEAMRCVQIGLLCVQESAEDRPTMSQVLSMLTNKSVTLPTPKQRPLASIASANNGSLPENSKFFSMNKLTVTEVEAR</sequence>
<keyword evidence="11 18" id="KW-1133">Transmembrane helix</keyword>
<feature type="transmembrane region" description="Helical" evidence="18">
    <location>
        <begin position="398"/>
        <end position="421"/>
    </location>
</feature>
<dbReference type="CDD" id="cd14066">
    <property type="entry name" value="STKc_IRAK"/>
    <property type="match status" value="1"/>
</dbReference>
<keyword evidence="4 16" id="KW-0808">Transferase</keyword>
<dbReference type="PROSITE" id="PS50927">
    <property type="entry name" value="BULB_LECTIN"/>
    <property type="match status" value="1"/>
</dbReference>
<dbReference type="InterPro" id="IPR001480">
    <property type="entry name" value="Bulb-type_lectin_dom"/>
</dbReference>
<evidence type="ECO:0000256" key="9">
    <source>
        <dbReference type="ARBA" id="ARBA00022777"/>
    </source>
</evidence>
<accession>A0A2R6R4H6</accession>
<dbReference type="SUPFAM" id="SSF51110">
    <property type="entry name" value="alpha-D-mannose-specific plant lectins"/>
    <property type="match status" value="1"/>
</dbReference>
<evidence type="ECO:0000259" key="19">
    <source>
        <dbReference type="PROSITE" id="PS50011"/>
    </source>
</evidence>
<evidence type="ECO:0000256" key="3">
    <source>
        <dbReference type="ARBA" id="ARBA00022527"/>
    </source>
</evidence>
<dbReference type="PROSITE" id="PS50011">
    <property type="entry name" value="PROTEIN_KINASE_DOM"/>
    <property type="match status" value="1"/>
</dbReference>
<dbReference type="GO" id="GO:0005524">
    <property type="term" value="F:ATP binding"/>
    <property type="evidence" value="ECO:0007669"/>
    <property type="project" value="UniProtKB-UniRule"/>
</dbReference>
<dbReference type="FunFam" id="3.30.200.20:FF:000330">
    <property type="entry name" value="G-type lectin S-receptor-like serine/threonine-protein kinase At4g03230"/>
    <property type="match status" value="1"/>
</dbReference>
<dbReference type="InterPro" id="IPR001245">
    <property type="entry name" value="Ser-Thr/Tyr_kinase_cat_dom"/>
</dbReference>
<dbReference type="SUPFAM" id="SSF56112">
    <property type="entry name" value="Protein kinase-like (PK-like)"/>
    <property type="match status" value="1"/>
</dbReference>
<keyword evidence="3 16" id="KW-0723">Serine/threonine-protein kinase</keyword>
<evidence type="ECO:0000256" key="1">
    <source>
        <dbReference type="ARBA" id="ARBA00004251"/>
    </source>
</evidence>
<gene>
    <name evidence="22" type="ORF">CEY00_Acc09950</name>
</gene>
<evidence type="ECO:0000256" key="4">
    <source>
        <dbReference type="ARBA" id="ARBA00022679"/>
    </source>
</evidence>
<dbReference type="GO" id="GO:0004674">
    <property type="term" value="F:protein serine/threonine kinase activity"/>
    <property type="evidence" value="ECO:0007669"/>
    <property type="project" value="UniProtKB-KW"/>
</dbReference>
<dbReference type="PANTHER" id="PTHR27002">
    <property type="entry name" value="RECEPTOR-LIKE SERINE/THREONINE-PROTEIN KINASE SD1-8"/>
    <property type="match status" value="1"/>
</dbReference>
<dbReference type="InterPro" id="IPR003609">
    <property type="entry name" value="Pan_app"/>
</dbReference>
<evidence type="ECO:0000313" key="23">
    <source>
        <dbReference type="Proteomes" id="UP000241394"/>
    </source>
</evidence>
<dbReference type="InterPro" id="IPR011009">
    <property type="entry name" value="Kinase-like_dom_sf"/>
</dbReference>
<keyword evidence="15" id="KW-0325">Glycoprotein</keyword>
<dbReference type="GO" id="GO:0005886">
    <property type="term" value="C:plasma membrane"/>
    <property type="evidence" value="ECO:0007669"/>
    <property type="project" value="UniProtKB-SubCell"/>
</dbReference>
<dbReference type="Gramene" id="PSS20911">
    <property type="protein sequence ID" value="PSS20911"/>
    <property type="gene ID" value="CEY00_Acc09950"/>
</dbReference>
<name>A0A2R6R4H6_ACTCC</name>
<evidence type="ECO:0000256" key="14">
    <source>
        <dbReference type="ARBA" id="ARBA00023170"/>
    </source>
</evidence>
<dbReference type="OrthoDB" id="4062651at2759"/>
<dbReference type="GO" id="GO:0045087">
    <property type="term" value="P:innate immune response"/>
    <property type="evidence" value="ECO:0007669"/>
    <property type="project" value="UniProtKB-ARBA"/>
</dbReference>
<dbReference type="FunFam" id="1.10.510.10:FF:000345">
    <property type="entry name" value="G-type lectin S-receptor-like serine/threonine-protein kinase"/>
    <property type="match status" value="1"/>
</dbReference>
<evidence type="ECO:0000256" key="10">
    <source>
        <dbReference type="ARBA" id="ARBA00022840"/>
    </source>
</evidence>
<feature type="domain" description="Protein kinase" evidence="19">
    <location>
        <begin position="491"/>
        <end position="768"/>
    </location>
</feature>
<dbReference type="Gene3D" id="3.30.200.20">
    <property type="entry name" value="Phosphorylase Kinase, domain 1"/>
    <property type="match status" value="1"/>
</dbReference>
<dbReference type="PROSITE" id="PS00108">
    <property type="entry name" value="PROTEIN_KINASE_ST"/>
    <property type="match status" value="1"/>
</dbReference>
<dbReference type="CDD" id="cd00028">
    <property type="entry name" value="B_lectin"/>
    <property type="match status" value="1"/>
</dbReference>
<dbReference type="InterPro" id="IPR017441">
    <property type="entry name" value="Protein_kinase_ATP_BS"/>
</dbReference>
<reference evidence="22 23" key="1">
    <citation type="submission" date="2017-07" db="EMBL/GenBank/DDBJ databases">
        <title>An improved, manually edited Actinidia chinensis var. chinensis (kiwifruit) genome highlights the challenges associated with draft genomes and gene prediction in plants.</title>
        <authorList>
            <person name="Pilkington S."/>
            <person name="Crowhurst R."/>
            <person name="Hilario E."/>
            <person name="Nardozza S."/>
            <person name="Fraser L."/>
            <person name="Peng Y."/>
            <person name="Gunaseelan K."/>
            <person name="Simpson R."/>
            <person name="Tahir J."/>
            <person name="Deroles S."/>
            <person name="Templeton K."/>
            <person name="Luo Z."/>
            <person name="Davy M."/>
            <person name="Cheng C."/>
            <person name="Mcneilage M."/>
            <person name="Scaglione D."/>
            <person name="Liu Y."/>
            <person name="Zhang Q."/>
            <person name="Datson P."/>
            <person name="De Silva N."/>
            <person name="Gardiner S."/>
            <person name="Bassett H."/>
            <person name="Chagne D."/>
            <person name="Mccallum J."/>
            <person name="Dzierzon H."/>
            <person name="Deng C."/>
            <person name="Wang Y.-Y."/>
            <person name="Barron N."/>
            <person name="Manako K."/>
            <person name="Bowen J."/>
            <person name="Foster T."/>
            <person name="Erridge Z."/>
            <person name="Tiffin H."/>
            <person name="Waite C."/>
            <person name="Davies K."/>
            <person name="Grierson E."/>
            <person name="Laing W."/>
            <person name="Kirk R."/>
            <person name="Chen X."/>
            <person name="Wood M."/>
            <person name="Montefiori M."/>
            <person name="Brummell D."/>
            <person name="Schwinn K."/>
            <person name="Catanach A."/>
            <person name="Fullerton C."/>
            <person name="Li D."/>
            <person name="Meiyalaghan S."/>
            <person name="Nieuwenhuizen N."/>
            <person name="Read N."/>
            <person name="Prakash R."/>
            <person name="Hunter D."/>
            <person name="Zhang H."/>
            <person name="Mckenzie M."/>
            <person name="Knabel M."/>
            <person name="Harris A."/>
            <person name="Allan A."/>
            <person name="Chen A."/>
            <person name="Janssen B."/>
            <person name="Plunkett B."/>
            <person name="Dwamena C."/>
            <person name="Voogd C."/>
            <person name="Leif D."/>
            <person name="Lafferty D."/>
            <person name="Souleyre E."/>
            <person name="Varkonyi-Gasic E."/>
            <person name="Gambi F."/>
            <person name="Hanley J."/>
            <person name="Yao J.-L."/>
            <person name="Cheung J."/>
            <person name="David K."/>
            <person name="Warren B."/>
            <person name="Marsh K."/>
            <person name="Snowden K."/>
            <person name="Lin-Wang K."/>
            <person name="Brian L."/>
            <person name="Martinez-Sanchez M."/>
            <person name="Wang M."/>
            <person name="Ileperuma N."/>
            <person name="Macnee N."/>
            <person name="Campin R."/>
            <person name="Mcatee P."/>
            <person name="Drummond R."/>
            <person name="Espley R."/>
            <person name="Ireland H."/>
            <person name="Wu R."/>
            <person name="Atkinson R."/>
            <person name="Karunairetnam S."/>
            <person name="Bulley S."/>
            <person name="Chunkath S."/>
            <person name="Hanley Z."/>
            <person name="Storey R."/>
            <person name="Thrimawithana A."/>
            <person name="Thomson S."/>
            <person name="David C."/>
            <person name="Testolin R."/>
        </authorList>
    </citation>
    <scope>NUCLEOTIDE SEQUENCE [LARGE SCALE GENOMIC DNA]</scope>
    <source>
        <strain evidence="23">cv. Red5</strain>
        <tissue evidence="22">Young leaf</tissue>
    </source>
</reference>
<dbReference type="PROSITE" id="PS00107">
    <property type="entry name" value="PROTEIN_KINASE_ATP"/>
    <property type="match status" value="1"/>
</dbReference>
<keyword evidence="14 22" id="KW-0675">Receptor</keyword>
<feature type="domain" description="Apple" evidence="21">
    <location>
        <begin position="309"/>
        <end position="382"/>
    </location>
</feature>
<dbReference type="EMBL" id="NKQK01000009">
    <property type="protein sequence ID" value="PSS20911.1"/>
    <property type="molecule type" value="Genomic_DNA"/>
</dbReference>
<dbReference type="PANTHER" id="PTHR27002:SF944">
    <property type="entry name" value="G-TYPE LECTIN S-RECEPTOR-LIKE SERINE_THREONINE-PROTEIN KINASE CES101"/>
    <property type="match status" value="1"/>
</dbReference>
<dbReference type="EC" id="2.7.11.1" evidence="16"/>
<comment type="catalytic activity">
    <reaction evidence="16">
        <text>L-threonyl-[protein] + ATP = O-phospho-L-threonyl-[protein] + ADP + H(+)</text>
        <dbReference type="Rhea" id="RHEA:46608"/>
        <dbReference type="Rhea" id="RHEA-COMP:11060"/>
        <dbReference type="Rhea" id="RHEA-COMP:11605"/>
        <dbReference type="ChEBI" id="CHEBI:15378"/>
        <dbReference type="ChEBI" id="CHEBI:30013"/>
        <dbReference type="ChEBI" id="CHEBI:30616"/>
        <dbReference type="ChEBI" id="CHEBI:61977"/>
        <dbReference type="ChEBI" id="CHEBI:456216"/>
        <dbReference type="EC" id="2.7.11.1"/>
    </reaction>
</comment>
<comment type="subcellular location">
    <subcellularLocation>
        <location evidence="1">Cell membrane</location>
        <topology evidence="1">Single-pass type I membrane protein</topology>
    </subcellularLocation>
</comment>
<dbReference type="InterPro" id="IPR024171">
    <property type="entry name" value="SRK-like_kinase"/>
</dbReference>
<feature type="binding site" evidence="17">
    <location>
        <position position="519"/>
    </location>
    <ligand>
        <name>ATP</name>
        <dbReference type="ChEBI" id="CHEBI:30616"/>
    </ligand>
</feature>
<dbReference type="Pfam" id="PF01453">
    <property type="entry name" value="B_lectin"/>
    <property type="match status" value="1"/>
</dbReference>
<evidence type="ECO:0000256" key="11">
    <source>
        <dbReference type="ARBA" id="ARBA00022989"/>
    </source>
</evidence>
<feature type="domain" description="Bulb-type lectin" evidence="20">
    <location>
        <begin position="31"/>
        <end position="155"/>
    </location>
</feature>
<dbReference type="SMART" id="SM00220">
    <property type="entry name" value="S_TKc"/>
    <property type="match status" value="1"/>
</dbReference>
<keyword evidence="8 16" id="KW-0547">Nucleotide-binding</keyword>
<protein>
    <recommendedName>
        <fullName evidence="16">Receptor-like serine/threonine-protein kinase</fullName>
        <ecNumber evidence="16">2.7.11.1</ecNumber>
    </recommendedName>
</protein>
<keyword evidence="12 18" id="KW-0472">Membrane</keyword>
<comment type="catalytic activity">
    <reaction evidence="16">
        <text>L-seryl-[protein] + ATP = O-phospho-L-seryl-[protein] + ADP + H(+)</text>
        <dbReference type="Rhea" id="RHEA:17989"/>
        <dbReference type="Rhea" id="RHEA-COMP:9863"/>
        <dbReference type="Rhea" id="RHEA-COMP:11604"/>
        <dbReference type="ChEBI" id="CHEBI:15378"/>
        <dbReference type="ChEBI" id="CHEBI:29999"/>
        <dbReference type="ChEBI" id="CHEBI:30616"/>
        <dbReference type="ChEBI" id="CHEBI:83421"/>
        <dbReference type="ChEBI" id="CHEBI:456216"/>
        <dbReference type="EC" id="2.7.11.1"/>
    </reaction>
</comment>
<keyword evidence="2" id="KW-1003">Cell membrane</keyword>
<dbReference type="Pfam" id="PF07714">
    <property type="entry name" value="PK_Tyr_Ser-Thr"/>
    <property type="match status" value="1"/>
</dbReference>
<dbReference type="SMART" id="SM00108">
    <property type="entry name" value="B_lectin"/>
    <property type="match status" value="1"/>
</dbReference>
<dbReference type="GO" id="GO:0030246">
    <property type="term" value="F:carbohydrate binding"/>
    <property type="evidence" value="ECO:0007669"/>
    <property type="project" value="UniProtKB-KW"/>
</dbReference>
<comment type="caution">
    <text evidence="22">The sequence shown here is derived from an EMBL/GenBank/DDBJ whole genome shotgun (WGS) entry which is preliminary data.</text>
</comment>
<keyword evidence="7 22" id="KW-0430">Lectin</keyword>
<keyword evidence="10 16" id="KW-0067">ATP-binding</keyword>
<evidence type="ECO:0000256" key="18">
    <source>
        <dbReference type="SAM" id="Phobius"/>
    </source>
</evidence>
<evidence type="ECO:0000256" key="2">
    <source>
        <dbReference type="ARBA" id="ARBA00022475"/>
    </source>
</evidence>
<keyword evidence="5 18" id="KW-0812">Transmembrane</keyword>
<dbReference type="InterPro" id="IPR000719">
    <property type="entry name" value="Prot_kinase_dom"/>
</dbReference>
<evidence type="ECO:0000256" key="8">
    <source>
        <dbReference type="ARBA" id="ARBA00022741"/>
    </source>
</evidence>
<dbReference type="Gene3D" id="1.10.510.10">
    <property type="entry name" value="Transferase(Phosphotransferase) domain 1"/>
    <property type="match status" value="1"/>
</dbReference>
<dbReference type="Pfam" id="PF08276">
    <property type="entry name" value="PAN_2"/>
    <property type="match status" value="1"/>
</dbReference>
<evidence type="ECO:0000313" key="22">
    <source>
        <dbReference type="EMBL" id="PSS20911.1"/>
    </source>
</evidence>
<evidence type="ECO:0000259" key="20">
    <source>
        <dbReference type="PROSITE" id="PS50927"/>
    </source>
</evidence>
<evidence type="ECO:0000256" key="12">
    <source>
        <dbReference type="ARBA" id="ARBA00023136"/>
    </source>
</evidence>
<proteinExistence type="inferred from homology"/>
<evidence type="ECO:0000256" key="13">
    <source>
        <dbReference type="ARBA" id="ARBA00023157"/>
    </source>
</evidence>
<dbReference type="OMA" id="GANTCRI"/>
<dbReference type="InterPro" id="IPR036426">
    <property type="entry name" value="Bulb-type_lectin_dom_sf"/>
</dbReference>
<keyword evidence="9 16" id="KW-0418">Kinase</keyword>
<evidence type="ECO:0000259" key="21">
    <source>
        <dbReference type="PROSITE" id="PS50948"/>
    </source>
</evidence>
<evidence type="ECO:0000256" key="16">
    <source>
        <dbReference type="PIRNR" id="PIRNR000641"/>
    </source>
</evidence>
<dbReference type="Gene3D" id="2.90.10.10">
    <property type="entry name" value="Bulb-type lectin domain"/>
    <property type="match status" value="1"/>
</dbReference>
<evidence type="ECO:0000256" key="17">
    <source>
        <dbReference type="PROSITE-ProRule" id="PRU10141"/>
    </source>
</evidence>
<dbReference type="GO" id="GO:0106310">
    <property type="term" value="F:protein serine kinase activity"/>
    <property type="evidence" value="ECO:0007669"/>
    <property type="project" value="RHEA"/>
</dbReference>
<evidence type="ECO:0000256" key="7">
    <source>
        <dbReference type="ARBA" id="ARBA00022734"/>
    </source>
</evidence>